<dbReference type="InterPro" id="IPR018997">
    <property type="entry name" value="PUB_domain"/>
</dbReference>
<dbReference type="Pfam" id="PF09409">
    <property type="entry name" value="PUB"/>
    <property type="match status" value="1"/>
</dbReference>
<sequence>MAPGQGQRPSAQEGAQRLLEFLIDAAHNVVLEDDQQGRFGVLYDPPSMLESLVQVATTEENVGVPSLPPPVAVHSLQYNNTPYLDVLSEPRSLKEWHQVPVQIQSSCDETIRIRWVDVDYGIRSSHTWNLPPRSTSSTDTNHNLPTWLQHCSPGHLFLLSIVNNDNPSTIHANNEEQDIFSAYDGGTSVPAAASNETILGAYRPLRPLPSGKYHTLTIRELKPHENVEEGGYRQFIVEFALSDPYDALCVATASLDPHTGGSGAVSSTSTIKLLNTLVSNLVQHPGEAKYEKLRVSNPKIQSHVMSSWGAVQVLTLCGFERTRLPAEKSKSTNSTGSDKEDANPPETDDFLVIPPPAEMAAEERAELLETQSQAMQLLKILLERSVPGFCADLAPPTPWEPPQAITGSGGGRNRRWAETQDYRRGFISAEERWARAERVNRNRRNGRGRRPDPGNAPSSRGNWGR</sequence>
<keyword evidence="4" id="KW-1185">Reference proteome</keyword>
<dbReference type="GO" id="GO:0005737">
    <property type="term" value="C:cytoplasm"/>
    <property type="evidence" value="ECO:0007669"/>
    <property type="project" value="TreeGrafter"/>
</dbReference>
<protein>
    <submittedName>
        <fullName evidence="3">PUB domain containing protein</fullName>
    </submittedName>
</protein>
<feature type="region of interest" description="Disordered" evidence="1">
    <location>
        <begin position="434"/>
        <end position="465"/>
    </location>
</feature>
<proteinExistence type="predicted"/>
<evidence type="ECO:0000313" key="3">
    <source>
        <dbReference type="EMBL" id="KAG7370974.1"/>
    </source>
</evidence>
<dbReference type="SMART" id="SM00580">
    <property type="entry name" value="PUG"/>
    <property type="match status" value="1"/>
</dbReference>
<reference evidence="3" key="1">
    <citation type="journal article" date="2021" name="Sci. Rep.">
        <title>Diploid genomic architecture of Nitzschia inconspicua, an elite biomass production diatom.</title>
        <authorList>
            <person name="Oliver A."/>
            <person name="Podell S."/>
            <person name="Pinowska A."/>
            <person name="Traller J.C."/>
            <person name="Smith S.R."/>
            <person name="McClure R."/>
            <person name="Beliaev A."/>
            <person name="Bohutskyi P."/>
            <person name="Hill E.A."/>
            <person name="Rabines A."/>
            <person name="Zheng H."/>
            <person name="Allen L.Z."/>
            <person name="Kuo A."/>
            <person name="Grigoriev I.V."/>
            <person name="Allen A.E."/>
            <person name="Hazlebeck D."/>
            <person name="Allen E.E."/>
        </authorList>
    </citation>
    <scope>NUCLEOTIDE SEQUENCE</scope>
    <source>
        <strain evidence="3">Hildebrandi</strain>
    </source>
</reference>
<accession>A0A9K3LZE0</accession>
<dbReference type="Proteomes" id="UP000693970">
    <property type="component" value="Unassembled WGS sequence"/>
</dbReference>
<dbReference type="EMBL" id="JAGRRH010000004">
    <property type="protein sequence ID" value="KAG7370974.1"/>
    <property type="molecule type" value="Genomic_DNA"/>
</dbReference>
<dbReference type="PANTHER" id="PTHR23153:SF38">
    <property type="entry name" value="UBX DOMAIN-CONTAINING PROTEIN 6"/>
    <property type="match status" value="1"/>
</dbReference>
<feature type="domain" description="PUB" evidence="2">
    <location>
        <begin position="268"/>
        <end position="355"/>
    </location>
</feature>
<evidence type="ECO:0000313" key="4">
    <source>
        <dbReference type="Proteomes" id="UP000693970"/>
    </source>
</evidence>
<dbReference type="PANTHER" id="PTHR23153">
    <property type="entry name" value="UBX-RELATED"/>
    <property type="match status" value="1"/>
</dbReference>
<feature type="region of interest" description="Disordered" evidence="1">
    <location>
        <begin position="326"/>
        <end position="352"/>
    </location>
</feature>
<comment type="caution">
    <text evidence="3">The sequence shown here is derived from an EMBL/GenBank/DDBJ whole genome shotgun (WGS) entry which is preliminary data.</text>
</comment>
<dbReference type="CDD" id="cd09212">
    <property type="entry name" value="PUB"/>
    <property type="match status" value="1"/>
</dbReference>
<evidence type="ECO:0000259" key="2">
    <source>
        <dbReference type="Pfam" id="PF09409"/>
    </source>
</evidence>
<dbReference type="AlphaFoldDB" id="A0A9K3LZE0"/>
<organism evidence="3 4">
    <name type="scientific">Nitzschia inconspicua</name>
    <dbReference type="NCBI Taxonomy" id="303405"/>
    <lineage>
        <taxon>Eukaryota</taxon>
        <taxon>Sar</taxon>
        <taxon>Stramenopiles</taxon>
        <taxon>Ochrophyta</taxon>
        <taxon>Bacillariophyta</taxon>
        <taxon>Bacillariophyceae</taxon>
        <taxon>Bacillariophycidae</taxon>
        <taxon>Bacillariales</taxon>
        <taxon>Bacillariaceae</taxon>
        <taxon>Nitzschia</taxon>
    </lineage>
</organism>
<reference evidence="3" key="2">
    <citation type="submission" date="2021-04" db="EMBL/GenBank/DDBJ databases">
        <authorList>
            <person name="Podell S."/>
        </authorList>
    </citation>
    <scope>NUCLEOTIDE SEQUENCE</scope>
    <source>
        <strain evidence="3">Hildebrandi</strain>
    </source>
</reference>
<gene>
    <name evidence="3" type="ORF">IV203_019544</name>
</gene>
<evidence type="ECO:0000256" key="1">
    <source>
        <dbReference type="SAM" id="MobiDB-lite"/>
    </source>
</evidence>
<dbReference type="OrthoDB" id="336240at2759"/>
<name>A0A9K3LZE0_9STRA</name>
<feature type="region of interest" description="Disordered" evidence="1">
    <location>
        <begin position="393"/>
        <end position="415"/>
    </location>
</feature>